<accession>A0A1G1Z517</accession>
<comment type="similarity">
    <text evidence="1 7">Belongs to the universal ribosomal protein uL18 family.</text>
</comment>
<dbReference type="AlphaFoldDB" id="A0A1G1Z517"/>
<dbReference type="InterPro" id="IPR004389">
    <property type="entry name" value="Ribosomal_uL18_bac-type"/>
</dbReference>
<evidence type="ECO:0000256" key="7">
    <source>
        <dbReference type="HAMAP-Rule" id="MF_01337"/>
    </source>
</evidence>
<keyword evidence="2 7" id="KW-0699">rRNA-binding</keyword>
<protein>
    <recommendedName>
        <fullName evidence="6 7">Large ribosomal subunit protein uL18</fullName>
    </recommendedName>
</protein>
<dbReference type="GO" id="GO:0003735">
    <property type="term" value="F:structural constituent of ribosome"/>
    <property type="evidence" value="ECO:0007669"/>
    <property type="project" value="InterPro"/>
</dbReference>
<dbReference type="NCBIfam" id="TIGR00060">
    <property type="entry name" value="L18_bact"/>
    <property type="match status" value="1"/>
</dbReference>
<dbReference type="FunFam" id="3.30.420.100:FF:000001">
    <property type="entry name" value="50S ribosomal protein L18"/>
    <property type="match status" value="1"/>
</dbReference>
<evidence type="ECO:0000256" key="5">
    <source>
        <dbReference type="ARBA" id="ARBA00023274"/>
    </source>
</evidence>
<dbReference type="InterPro" id="IPR005484">
    <property type="entry name" value="Ribosomal_uL18_bac/plant/anim"/>
</dbReference>
<evidence type="ECO:0000313" key="8">
    <source>
        <dbReference type="EMBL" id="OGY59728.1"/>
    </source>
</evidence>
<keyword evidence="4 7" id="KW-0689">Ribosomal protein</keyword>
<dbReference type="Proteomes" id="UP000178515">
    <property type="component" value="Unassembled WGS sequence"/>
</dbReference>
<dbReference type="STRING" id="1797689.A3F24_01000"/>
<sequence>MNRKARQNRRVIQRKHRVRAMINGTAKKPRLSVFRSNNAVYAQLIDDANMKTLVSASSKLLTVAEKKQPKTAEAEMVGKMLGEKAKKTGIVEAVFDRGGYKFHGRVKAVKEGAEKAGLKF</sequence>
<evidence type="ECO:0000256" key="4">
    <source>
        <dbReference type="ARBA" id="ARBA00022980"/>
    </source>
</evidence>
<dbReference type="GO" id="GO:0008097">
    <property type="term" value="F:5S rRNA binding"/>
    <property type="evidence" value="ECO:0007669"/>
    <property type="project" value="TreeGrafter"/>
</dbReference>
<evidence type="ECO:0000256" key="6">
    <source>
        <dbReference type="ARBA" id="ARBA00035197"/>
    </source>
</evidence>
<dbReference type="Gene3D" id="3.30.420.100">
    <property type="match status" value="1"/>
</dbReference>
<proteinExistence type="inferred from homology"/>
<keyword evidence="5 7" id="KW-0687">Ribonucleoprotein</keyword>
<dbReference type="PANTHER" id="PTHR12899:SF3">
    <property type="entry name" value="LARGE RIBOSOMAL SUBUNIT PROTEIN UL18M"/>
    <property type="match status" value="1"/>
</dbReference>
<organism evidence="8 9">
    <name type="scientific">Candidatus Colwellbacteria bacterium RIFCSPHIGHO2_12_FULL_44_17</name>
    <dbReference type="NCBI Taxonomy" id="1797689"/>
    <lineage>
        <taxon>Bacteria</taxon>
        <taxon>Candidatus Colwelliibacteriota</taxon>
    </lineage>
</organism>
<evidence type="ECO:0000256" key="1">
    <source>
        <dbReference type="ARBA" id="ARBA00007116"/>
    </source>
</evidence>
<evidence type="ECO:0000313" key="9">
    <source>
        <dbReference type="Proteomes" id="UP000178515"/>
    </source>
</evidence>
<gene>
    <name evidence="7" type="primary">rplR</name>
    <name evidence="8" type="ORF">A3F24_01000</name>
</gene>
<dbReference type="PANTHER" id="PTHR12899">
    <property type="entry name" value="39S RIBOSOMAL PROTEIN L18, MITOCHONDRIAL"/>
    <property type="match status" value="1"/>
</dbReference>
<comment type="caution">
    <text evidence="8">The sequence shown here is derived from an EMBL/GenBank/DDBJ whole genome shotgun (WGS) entry which is preliminary data.</text>
</comment>
<dbReference type="CDD" id="cd00432">
    <property type="entry name" value="Ribosomal_L18_L5e"/>
    <property type="match status" value="1"/>
</dbReference>
<comment type="subunit">
    <text evidence="7">Part of the 50S ribosomal subunit; part of the 5S rRNA/L5/L18/L25 subcomplex. Contacts the 5S and 23S rRNAs.</text>
</comment>
<dbReference type="HAMAP" id="MF_01337_B">
    <property type="entry name" value="Ribosomal_uL18_B"/>
    <property type="match status" value="1"/>
</dbReference>
<dbReference type="SUPFAM" id="SSF53137">
    <property type="entry name" value="Translational machinery components"/>
    <property type="match status" value="1"/>
</dbReference>
<evidence type="ECO:0000256" key="3">
    <source>
        <dbReference type="ARBA" id="ARBA00022884"/>
    </source>
</evidence>
<dbReference type="GO" id="GO:0006412">
    <property type="term" value="P:translation"/>
    <property type="evidence" value="ECO:0007669"/>
    <property type="project" value="UniProtKB-UniRule"/>
</dbReference>
<comment type="function">
    <text evidence="7">This is one of the proteins that bind and probably mediate the attachment of the 5S RNA into the large ribosomal subunit, where it forms part of the central protuberance.</text>
</comment>
<reference evidence="8 9" key="1">
    <citation type="journal article" date="2016" name="Nat. Commun.">
        <title>Thousands of microbial genomes shed light on interconnected biogeochemical processes in an aquifer system.</title>
        <authorList>
            <person name="Anantharaman K."/>
            <person name="Brown C.T."/>
            <person name="Hug L.A."/>
            <person name="Sharon I."/>
            <person name="Castelle C.J."/>
            <person name="Probst A.J."/>
            <person name="Thomas B.C."/>
            <person name="Singh A."/>
            <person name="Wilkins M.J."/>
            <person name="Karaoz U."/>
            <person name="Brodie E.L."/>
            <person name="Williams K.H."/>
            <person name="Hubbard S.S."/>
            <person name="Banfield J.F."/>
        </authorList>
    </citation>
    <scope>NUCLEOTIDE SEQUENCE [LARGE SCALE GENOMIC DNA]</scope>
</reference>
<keyword evidence="3 7" id="KW-0694">RNA-binding</keyword>
<dbReference type="EMBL" id="MHIX01000010">
    <property type="protein sequence ID" value="OGY59728.1"/>
    <property type="molecule type" value="Genomic_DNA"/>
</dbReference>
<dbReference type="GO" id="GO:0022625">
    <property type="term" value="C:cytosolic large ribosomal subunit"/>
    <property type="evidence" value="ECO:0007669"/>
    <property type="project" value="TreeGrafter"/>
</dbReference>
<evidence type="ECO:0000256" key="2">
    <source>
        <dbReference type="ARBA" id="ARBA00022730"/>
    </source>
</evidence>
<name>A0A1G1Z517_9BACT</name>
<dbReference type="Pfam" id="PF00861">
    <property type="entry name" value="Ribosomal_L18p"/>
    <property type="match status" value="1"/>
</dbReference>
<dbReference type="InterPro" id="IPR057268">
    <property type="entry name" value="Ribosomal_L18"/>
</dbReference>